<evidence type="ECO:0000256" key="1">
    <source>
        <dbReference type="ARBA" id="ARBA00022801"/>
    </source>
</evidence>
<dbReference type="EMBL" id="DF236953">
    <property type="protein sequence ID" value="GAQ77843.1"/>
    <property type="molecule type" value="Genomic_DNA"/>
</dbReference>
<feature type="compositionally biased region" description="Pro residues" evidence="3">
    <location>
        <begin position="611"/>
        <end position="623"/>
    </location>
</feature>
<feature type="region of interest" description="Disordered" evidence="3">
    <location>
        <begin position="938"/>
        <end position="977"/>
    </location>
</feature>
<evidence type="ECO:0000256" key="3">
    <source>
        <dbReference type="SAM" id="MobiDB-lite"/>
    </source>
</evidence>
<dbReference type="Pfam" id="PF00782">
    <property type="entry name" value="DSPc"/>
    <property type="match status" value="1"/>
</dbReference>
<dbReference type="STRING" id="105231.A0A1Y1HIX4"/>
<evidence type="ECO:0000313" key="6">
    <source>
        <dbReference type="EMBL" id="GAQ77843.1"/>
    </source>
</evidence>
<dbReference type="InterPro" id="IPR007123">
    <property type="entry name" value="Gelsolin-like_dom"/>
</dbReference>
<dbReference type="PROSITE" id="PS00383">
    <property type="entry name" value="TYR_PHOSPHATASE_1"/>
    <property type="match status" value="1"/>
</dbReference>
<dbReference type="Pfam" id="PF00626">
    <property type="entry name" value="Gelsolin"/>
    <property type="match status" value="1"/>
</dbReference>
<proteinExistence type="predicted"/>
<dbReference type="PANTHER" id="PTHR46381">
    <property type="entry name" value="MKPA PROTEIN"/>
    <property type="match status" value="1"/>
</dbReference>
<feature type="compositionally biased region" description="Polar residues" evidence="3">
    <location>
        <begin position="1040"/>
        <end position="1049"/>
    </location>
</feature>
<evidence type="ECO:0000259" key="5">
    <source>
        <dbReference type="PROSITE" id="PS50056"/>
    </source>
</evidence>
<accession>A0A1Y1HIX4</accession>
<dbReference type="GO" id="GO:0004721">
    <property type="term" value="F:phosphoprotein phosphatase activity"/>
    <property type="evidence" value="ECO:0007669"/>
    <property type="project" value="UniProtKB-KW"/>
</dbReference>
<dbReference type="InterPro" id="IPR000340">
    <property type="entry name" value="Dual-sp_phosphatase_cat-dom"/>
</dbReference>
<dbReference type="PANTHER" id="PTHR46381:SF2">
    <property type="entry name" value="MAP KINASE PHOSPHATASE"/>
    <property type="match status" value="1"/>
</dbReference>
<dbReference type="Gene3D" id="3.90.190.10">
    <property type="entry name" value="Protein tyrosine phosphatase superfamily"/>
    <property type="match status" value="1"/>
</dbReference>
<dbReference type="InterPro" id="IPR029006">
    <property type="entry name" value="ADF-H/Gelsolin-like_dom_sf"/>
</dbReference>
<evidence type="ECO:0000259" key="4">
    <source>
        <dbReference type="PROSITE" id="PS50054"/>
    </source>
</evidence>
<sequence length="1097" mass="118144">MAEVAPVHGSQPLIIDLNEPQAPMDERRFSTPARIEGPHTDAREDKMGAEGAFPSVRKTYWRSASWTPGRGGRSSLQRTASGKATGLQRANGKVLPEDAGGGKGKGLRIQVDNGWKGDVEVIKLSGGEDSGPTTGGGSQKPGSRPPRGMHLDLGALQMGNPVAEPTEIQARRTKFAYFEKHCSRVAEHVYLGSDVVARSREILRESGITHVLNCVGFVCPEYFAGELVYKTLWLQDIPGEDLVSILYDIFDYLEDVRTQHGRVLVHCCQGVSRSTSLVIAYLMWRDNRSFDETFRDVKAVRGTANPNMGFACQLLQWQKRITWGPDGEPPPHSGRMYRVAPHSTYSPLHLVPKPVGKLRGSELDRRGVFVVDASSGQVFVWVGQGAPHSMAEAGGRIAAQLVRYERAKGPVTVVRQGQEGAEFWAVMSAGGGDEASEERGQELDAGKVQRRESRPVEVDRDEGGSEGDTSTANPGANPDGPVEVGTLPAYDADYELFRRAESGEIKMATPGSSVLPGATKPMSPTKIAKEDQKQSGVSGAPSPRGEPILRTAVRTEDPSTAPDQSSKARRDQPGGNGQTAPETKLTSPPNRKQAQPDVFVPSVSRSYPVSTLPPPSPSLPPPNKRSKSPTTTETAAQSADVLSPPPPSPSSSMGSFYKQHRVLSPRPGLDLSEPKPRKSPSNLGPRADSSGGDAATPRRRSLLSEEKAGAAEATRSMEWGLAKDAGKESGGQTPRQMWPPVSEVRQAHSSFAISPNFGGSERAWTVPESPRVVRRTSFPGFAVSGSQHPESPGMRPARNEEARPALPGGVATPESDPKDENEQEAERSVDERRESAASGEEGKGEPNPREETQSSELGESRASDGSESRGADSWAKRRPGLQIPGVESVKVDVAPVSPVGLLPGAEVLSPGVSEETDDLVTERIPPTAKKLELLAGGGELVESRDSPMDVDRRQFRERGRATPVNRARGEEKAEVEGGPRLFEAPLFEEVEMFDTDDLHSESAYVLLVNSDGASDGGKGRDMFVWLGADYLKQGDDRRISTGSAMSTDSTAEEEEFKDGGSIGEDFVRRNGLPSETPFVVVTEGKEPDEFWSHFVNG</sequence>
<dbReference type="InterPro" id="IPR016130">
    <property type="entry name" value="Tyr_Pase_AS"/>
</dbReference>
<dbReference type="InterPro" id="IPR029021">
    <property type="entry name" value="Prot-tyrosine_phosphatase-like"/>
</dbReference>
<dbReference type="InterPro" id="IPR057528">
    <property type="entry name" value="MPK1_C"/>
</dbReference>
<dbReference type="SMART" id="SM00262">
    <property type="entry name" value="GEL"/>
    <property type="match status" value="2"/>
</dbReference>
<dbReference type="OrthoDB" id="165342at2759"/>
<organism evidence="6 7">
    <name type="scientific">Klebsormidium nitens</name>
    <name type="common">Green alga</name>
    <name type="synonym">Ulothrix nitens</name>
    <dbReference type="NCBI Taxonomy" id="105231"/>
    <lineage>
        <taxon>Eukaryota</taxon>
        <taxon>Viridiplantae</taxon>
        <taxon>Streptophyta</taxon>
        <taxon>Klebsormidiophyceae</taxon>
        <taxon>Klebsormidiales</taxon>
        <taxon>Klebsormidiaceae</taxon>
        <taxon>Klebsormidium</taxon>
    </lineage>
</organism>
<feature type="region of interest" description="Disordered" evidence="3">
    <location>
        <begin position="430"/>
        <end position="486"/>
    </location>
</feature>
<feature type="region of interest" description="Disordered" evidence="3">
    <location>
        <begin position="1"/>
        <end position="110"/>
    </location>
</feature>
<evidence type="ECO:0000313" key="7">
    <source>
        <dbReference type="Proteomes" id="UP000054558"/>
    </source>
</evidence>
<reference evidence="6 7" key="1">
    <citation type="journal article" date="2014" name="Nat. Commun.">
        <title>Klebsormidium flaccidum genome reveals primary factors for plant terrestrial adaptation.</title>
        <authorList>
            <person name="Hori K."/>
            <person name="Maruyama F."/>
            <person name="Fujisawa T."/>
            <person name="Togashi T."/>
            <person name="Yamamoto N."/>
            <person name="Seo M."/>
            <person name="Sato S."/>
            <person name="Yamada T."/>
            <person name="Mori H."/>
            <person name="Tajima N."/>
            <person name="Moriyama T."/>
            <person name="Ikeuchi M."/>
            <person name="Watanabe M."/>
            <person name="Wada H."/>
            <person name="Kobayashi K."/>
            <person name="Saito M."/>
            <person name="Masuda T."/>
            <person name="Sasaki-Sekimoto Y."/>
            <person name="Mashiguchi K."/>
            <person name="Awai K."/>
            <person name="Shimojima M."/>
            <person name="Masuda S."/>
            <person name="Iwai M."/>
            <person name="Nobusawa T."/>
            <person name="Narise T."/>
            <person name="Kondo S."/>
            <person name="Saito H."/>
            <person name="Sato R."/>
            <person name="Murakawa M."/>
            <person name="Ihara Y."/>
            <person name="Oshima-Yamada Y."/>
            <person name="Ohtaka K."/>
            <person name="Satoh M."/>
            <person name="Sonobe K."/>
            <person name="Ishii M."/>
            <person name="Ohtani R."/>
            <person name="Kanamori-Sato M."/>
            <person name="Honoki R."/>
            <person name="Miyazaki D."/>
            <person name="Mochizuki H."/>
            <person name="Umetsu J."/>
            <person name="Higashi K."/>
            <person name="Shibata D."/>
            <person name="Kamiya Y."/>
            <person name="Sato N."/>
            <person name="Nakamura Y."/>
            <person name="Tabata S."/>
            <person name="Ida S."/>
            <person name="Kurokawa K."/>
            <person name="Ohta H."/>
        </authorList>
    </citation>
    <scope>NUCLEOTIDE SEQUENCE [LARGE SCALE GENOMIC DNA]</scope>
    <source>
        <strain evidence="6 7">NIES-2285</strain>
    </source>
</reference>
<dbReference type="Pfam" id="PF25466">
    <property type="entry name" value="MPK1_gelsolin_C"/>
    <property type="match status" value="1"/>
</dbReference>
<name>A0A1Y1HIX4_KLENI</name>
<dbReference type="SUPFAM" id="SSF55753">
    <property type="entry name" value="Actin depolymerizing proteins"/>
    <property type="match status" value="2"/>
</dbReference>
<feature type="compositionally biased region" description="Basic and acidic residues" evidence="3">
    <location>
        <begin position="437"/>
        <end position="463"/>
    </location>
</feature>
<dbReference type="PROSITE" id="PS50054">
    <property type="entry name" value="TYR_PHOSPHATASE_DUAL"/>
    <property type="match status" value="1"/>
</dbReference>
<feature type="compositionally biased region" description="Polar residues" evidence="3">
    <location>
        <begin position="578"/>
        <end position="593"/>
    </location>
</feature>
<feature type="region of interest" description="Disordered" evidence="3">
    <location>
        <begin position="1039"/>
        <end position="1068"/>
    </location>
</feature>
<gene>
    <name evidence="6" type="ORF">KFL_000040430</name>
</gene>
<feature type="compositionally biased region" description="Basic and acidic residues" evidence="3">
    <location>
        <begin position="941"/>
        <end position="960"/>
    </location>
</feature>
<dbReference type="SMART" id="SM00195">
    <property type="entry name" value="DSPc"/>
    <property type="match status" value="1"/>
</dbReference>
<feature type="domain" description="Tyrosine specific protein phosphatases" evidence="5">
    <location>
        <begin position="240"/>
        <end position="301"/>
    </location>
</feature>
<feature type="region of interest" description="Disordered" evidence="3">
    <location>
        <begin position="123"/>
        <end position="150"/>
    </location>
</feature>
<dbReference type="InterPro" id="IPR000387">
    <property type="entry name" value="Tyr_Pase_dom"/>
</dbReference>
<dbReference type="AlphaFoldDB" id="A0A1Y1HIX4"/>
<dbReference type="GO" id="GO:0051015">
    <property type="term" value="F:actin filament binding"/>
    <property type="evidence" value="ECO:0007669"/>
    <property type="project" value="InterPro"/>
</dbReference>
<keyword evidence="2" id="KW-0904">Protein phosphatase</keyword>
<evidence type="ECO:0000256" key="2">
    <source>
        <dbReference type="ARBA" id="ARBA00022912"/>
    </source>
</evidence>
<feature type="compositionally biased region" description="Basic and acidic residues" evidence="3">
    <location>
        <begin position="967"/>
        <end position="977"/>
    </location>
</feature>
<dbReference type="Gene3D" id="3.40.20.10">
    <property type="entry name" value="Severin"/>
    <property type="match status" value="2"/>
</dbReference>
<feature type="compositionally biased region" description="Basic and acidic residues" evidence="3">
    <location>
        <begin position="815"/>
        <end position="870"/>
    </location>
</feature>
<keyword evidence="7" id="KW-1185">Reference proteome</keyword>
<dbReference type="OMA" id="ITIHRRI"/>
<dbReference type="InterPro" id="IPR007122">
    <property type="entry name" value="Villin/Gelsolin"/>
</dbReference>
<keyword evidence="1" id="KW-0378">Hydrolase</keyword>
<dbReference type="InterPro" id="IPR020422">
    <property type="entry name" value="TYR_PHOSPHATASE_DUAL_dom"/>
</dbReference>
<feature type="compositionally biased region" description="Basic and acidic residues" evidence="3">
    <location>
        <begin position="36"/>
        <end position="48"/>
    </location>
</feature>
<feature type="region of interest" description="Disordered" evidence="3">
    <location>
        <begin position="505"/>
        <end position="924"/>
    </location>
</feature>
<protein>
    <submittedName>
        <fullName evidence="6">Dual specificity phosphatase</fullName>
    </submittedName>
</protein>
<feature type="domain" description="Tyrosine-protein phosphatase" evidence="4">
    <location>
        <begin position="181"/>
        <end position="323"/>
    </location>
</feature>
<dbReference type="PROSITE" id="PS50056">
    <property type="entry name" value="TYR_PHOSPHATASE_2"/>
    <property type="match status" value="1"/>
</dbReference>
<dbReference type="SUPFAM" id="SSF52799">
    <property type="entry name" value="(Phosphotyrosine protein) phosphatases II"/>
    <property type="match status" value="1"/>
</dbReference>
<dbReference type="CDD" id="cd14498">
    <property type="entry name" value="DSP"/>
    <property type="match status" value="1"/>
</dbReference>
<dbReference type="Proteomes" id="UP000054558">
    <property type="component" value="Unassembled WGS sequence"/>
</dbReference>